<evidence type="ECO:0000313" key="2">
    <source>
        <dbReference type="EMBL" id="CAH2042020.1"/>
    </source>
</evidence>
<dbReference type="EMBL" id="OW152826">
    <property type="protein sequence ID" value="CAH2042020.1"/>
    <property type="molecule type" value="Genomic_DNA"/>
</dbReference>
<proteinExistence type="predicted"/>
<dbReference type="Proteomes" id="UP000837857">
    <property type="component" value="Chromosome 14"/>
</dbReference>
<reference evidence="2" key="1">
    <citation type="submission" date="2022-03" db="EMBL/GenBank/DDBJ databases">
        <authorList>
            <person name="Martin H S."/>
        </authorList>
    </citation>
    <scope>NUCLEOTIDE SEQUENCE</scope>
</reference>
<feature type="domain" description="Alpha 1,4-glycosyltransferase" evidence="1">
    <location>
        <begin position="13"/>
        <end position="95"/>
    </location>
</feature>
<feature type="non-terminal residue" evidence="2">
    <location>
        <position position="1"/>
    </location>
</feature>
<keyword evidence="3" id="KW-1185">Reference proteome</keyword>
<accession>A0ABN8I3B1</accession>
<evidence type="ECO:0000313" key="3">
    <source>
        <dbReference type="Proteomes" id="UP000837857"/>
    </source>
</evidence>
<gene>
    <name evidence="2" type="ORF">IPOD504_LOCUS3530</name>
</gene>
<protein>
    <recommendedName>
        <fullName evidence="1">Alpha 1,4-glycosyltransferase domain-containing protein</fullName>
    </recommendedName>
</protein>
<name>A0ABN8I3B1_9NEOP</name>
<dbReference type="Pfam" id="PF04572">
    <property type="entry name" value="Gb3_synth"/>
    <property type="match status" value="1"/>
</dbReference>
<dbReference type="InterPro" id="IPR007652">
    <property type="entry name" value="A1-4-GlycosylTfrase_dom"/>
</dbReference>
<sequence length="100" mass="11531">MNASVALGNGLISLCPDHDFSIIQTKTCYDFSVYEDELVHPIGRDDWQHYYQPGSYNKRAFAHRVWGTTLPKMEDTQHSVYADIARTFCPWVHSITTNSY</sequence>
<evidence type="ECO:0000259" key="1">
    <source>
        <dbReference type="Pfam" id="PF04572"/>
    </source>
</evidence>
<organism evidence="2 3">
    <name type="scientific">Iphiclides podalirius</name>
    <name type="common">scarce swallowtail</name>
    <dbReference type="NCBI Taxonomy" id="110791"/>
    <lineage>
        <taxon>Eukaryota</taxon>
        <taxon>Metazoa</taxon>
        <taxon>Ecdysozoa</taxon>
        <taxon>Arthropoda</taxon>
        <taxon>Hexapoda</taxon>
        <taxon>Insecta</taxon>
        <taxon>Pterygota</taxon>
        <taxon>Neoptera</taxon>
        <taxon>Endopterygota</taxon>
        <taxon>Lepidoptera</taxon>
        <taxon>Glossata</taxon>
        <taxon>Ditrysia</taxon>
        <taxon>Papilionoidea</taxon>
        <taxon>Papilionidae</taxon>
        <taxon>Papilioninae</taxon>
        <taxon>Iphiclides</taxon>
    </lineage>
</organism>